<evidence type="ECO:0000256" key="1">
    <source>
        <dbReference type="SAM" id="Phobius"/>
    </source>
</evidence>
<sequence length="168" mass="19754">MVEISTVRVSVEKCVEPLQEPTLFEFLEIEEEYEITETIQEGDEEETEVEIILDHIELIISEYINDKGLLEMNRNIFSLTNRGIEDPQEQDNLIPDTADLPEYYRTAASILSQGDNREMENFLMNVNRNVVVNVNMSFYFKIMILLLTVNTTLLFKWIIWDQISQFFC</sequence>
<evidence type="ECO:0000313" key="3">
    <source>
        <dbReference type="Proteomes" id="UP001153712"/>
    </source>
</evidence>
<name>A0A9P0DJZ7_PHYSR</name>
<protein>
    <submittedName>
        <fullName evidence="2">Uncharacterized protein</fullName>
    </submittedName>
</protein>
<dbReference type="EMBL" id="OU900094">
    <property type="protein sequence ID" value="CAH1142416.1"/>
    <property type="molecule type" value="Genomic_DNA"/>
</dbReference>
<feature type="transmembrane region" description="Helical" evidence="1">
    <location>
        <begin position="138"/>
        <end position="160"/>
    </location>
</feature>
<proteinExistence type="predicted"/>
<dbReference type="OrthoDB" id="6742008at2759"/>
<evidence type="ECO:0000313" key="2">
    <source>
        <dbReference type="EMBL" id="CAH1142416.1"/>
    </source>
</evidence>
<accession>A0A9P0DJZ7</accession>
<reference evidence="2" key="1">
    <citation type="submission" date="2022-01" db="EMBL/GenBank/DDBJ databases">
        <authorList>
            <person name="King R."/>
        </authorList>
    </citation>
    <scope>NUCLEOTIDE SEQUENCE</scope>
</reference>
<dbReference type="AlphaFoldDB" id="A0A9P0DJZ7"/>
<keyword evidence="1" id="KW-0472">Membrane</keyword>
<keyword evidence="3" id="KW-1185">Reference proteome</keyword>
<organism evidence="2 3">
    <name type="scientific">Phyllotreta striolata</name>
    <name type="common">Striped flea beetle</name>
    <name type="synonym">Crioceris striolata</name>
    <dbReference type="NCBI Taxonomy" id="444603"/>
    <lineage>
        <taxon>Eukaryota</taxon>
        <taxon>Metazoa</taxon>
        <taxon>Ecdysozoa</taxon>
        <taxon>Arthropoda</taxon>
        <taxon>Hexapoda</taxon>
        <taxon>Insecta</taxon>
        <taxon>Pterygota</taxon>
        <taxon>Neoptera</taxon>
        <taxon>Endopterygota</taxon>
        <taxon>Coleoptera</taxon>
        <taxon>Polyphaga</taxon>
        <taxon>Cucujiformia</taxon>
        <taxon>Chrysomeloidea</taxon>
        <taxon>Chrysomelidae</taxon>
        <taxon>Galerucinae</taxon>
        <taxon>Alticini</taxon>
        <taxon>Phyllotreta</taxon>
    </lineage>
</organism>
<keyword evidence="1" id="KW-1133">Transmembrane helix</keyword>
<dbReference type="Proteomes" id="UP001153712">
    <property type="component" value="Chromosome 1"/>
</dbReference>
<keyword evidence="1" id="KW-0812">Transmembrane</keyword>
<gene>
    <name evidence="2" type="ORF">PHYEVI_LOCUS1299</name>
</gene>